<evidence type="ECO:0008006" key="4">
    <source>
        <dbReference type="Google" id="ProtNLM"/>
    </source>
</evidence>
<feature type="transmembrane region" description="Helical" evidence="1">
    <location>
        <begin position="7"/>
        <end position="26"/>
    </location>
</feature>
<dbReference type="AlphaFoldDB" id="A0A0J6GFK1"/>
<feature type="transmembrane region" description="Helical" evidence="1">
    <location>
        <begin position="46"/>
        <end position="68"/>
    </location>
</feature>
<proteinExistence type="predicted"/>
<reference evidence="2" key="1">
    <citation type="submission" date="2016-10" db="EMBL/GenBank/DDBJ databases">
        <authorList>
            <person name="Varghese N."/>
            <person name="Submissions S."/>
        </authorList>
    </citation>
    <scope>NUCLEOTIDE SEQUENCE [LARGE SCALE GENOMIC DNA]</scope>
    <source>
        <strain evidence="2">LMG 25555</strain>
    </source>
</reference>
<dbReference type="Proteomes" id="UP000183613">
    <property type="component" value="Unassembled WGS sequence"/>
</dbReference>
<comment type="caution">
    <text evidence="2">The sequence shown here is derived from an EMBL/GenBank/DDBJ whole genome shotgun (WGS) entry which is preliminary data.</text>
</comment>
<keyword evidence="3" id="KW-1185">Reference proteome</keyword>
<evidence type="ECO:0000313" key="3">
    <source>
        <dbReference type="Proteomes" id="UP000183613"/>
    </source>
</evidence>
<dbReference type="EMBL" id="FNUD01000002">
    <property type="protein sequence ID" value="SEE84931.1"/>
    <property type="molecule type" value="Genomic_DNA"/>
</dbReference>
<sequence length="83" mass="9202">MRNVKRAVLVVLSLIVMFGVVIFILENQQPTALMFLGWRSPELPESLFFIGALLAGMAVGPLIGFIAYRRKAGRLKSRLLAQS</sequence>
<dbReference type="RefSeq" id="WP_048358528.1">
    <property type="nucleotide sequence ID" value="NZ_FNUD01000002.1"/>
</dbReference>
<dbReference type="OrthoDB" id="7032155at2"/>
<name>A0A0J6GFK1_PSEDM</name>
<evidence type="ECO:0000256" key="1">
    <source>
        <dbReference type="SAM" id="Phobius"/>
    </source>
</evidence>
<gene>
    <name evidence="2" type="ORF">SAMN04489800_2435</name>
</gene>
<dbReference type="PATRIC" id="fig|882211.3.peg.621"/>
<keyword evidence="1" id="KW-0472">Membrane</keyword>
<organism evidence="2 3">
    <name type="scientific">Pseudomonas deceptionensis</name>
    <dbReference type="NCBI Taxonomy" id="882211"/>
    <lineage>
        <taxon>Bacteria</taxon>
        <taxon>Pseudomonadati</taxon>
        <taxon>Pseudomonadota</taxon>
        <taxon>Gammaproteobacteria</taxon>
        <taxon>Pseudomonadales</taxon>
        <taxon>Pseudomonadaceae</taxon>
        <taxon>Pseudomonas</taxon>
    </lineage>
</organism>
<protein>
    <recommendedName>
        <fullName evidence="4">Lipopolysaccharide assembly protein A domain-containing protein</fullName>
    </recommendedName>
</protein>
<accession>A0A0J6GFK1</accession>
<evidence type="ECO:0000313" key="2">
    <source>
        <dbReference type="EMBL" id="SEE84931.1"/>
    </source>
</evidence>
<keyword evidence="1" id="KW-1133">Transmembrane helix</keyword>
<keyword evidence="1" id="KW-0812">Transmembrane</keyword>